<dbReference type="EMBL" id="MCGO01000018">
    <property type="protein sequence ID" value="ORY45854.1"/>
    <property type="molecule type" value="Genomic_DNA"/>
</dbReference>
<dbReference type="AlphaFoldDB" id="A0A1Y2CG88"/>
<dbReference type="PROSITE" id="PS50879">
    <property type="entry name" value="RNASE_H_1"/>
    <property type="match status" value="1"/>
</dbReference>
<feature type="region of interest" description="Disordered" evidence="1">
    <location>
        <begin position="661"/>
        <end position="713"/>
    </location>
</feature>
<protein>
    <recommendedName>
        <fullName evidence="2">RNase H type-1 domain-containing protein</fullName>
    </recommendedName>
</protein>
<dbReference type="GO" id="GO:0003676">
    <property type="term" value="F:nucleic acid binding"/>
    <property type="evidence" value="ECO:0007669"/>
    <property type="project" value="InterPro"/>
</dbReference>
<accession>A0A1Y2CG88</accession>
<feature type="region of interest" description="Disordered" evidence="1">
    <location>
        <begin position="785"/>
        <end position="816"/>
    </location>
</feature>
<comment type="caution">
    <text evidence="3">The sequence shown here is derived from an EMBL/GenBank/DDBJ whole genome shotgun (WGS) entry which is preliminary data.</text>
</comment>
<feature type="domain" description="RNase H type-1" evidence="2">
    <location>
        <begin position="360"/>
        <end position="504"/>
    </location>
</feature>
<feature type="compositionally biased region" description="Basic and acidic residues" evidence="1">
    <location>
        <begin position="696"/>
        <end position="713"/>
    </location>
</feature>
<reference evidence="3 4" key="1">
    <citation type="submission" date="2016-07" db="EMBL/GenBank/DDBJ databases">
        <title>Pervasive Adenine N6-methylation of Active Genes in Fungi.</title>
        <authorList>
            <consortium name="DOE Joint Genome Institute"/>
            <person name="Mondo S.J."/>
            <person name="Dannebaum R.O."/>
            <person name="Kuo R.C."/>
            <person name="Labutti K."/>
            <person name="Haridas S."/>
            <person name="Kuo A."/>
            <person name="Salamov A."/>
            <person name="Ahrendt S.R."/>
            <person name="Lipzen A."/>
            <person name="Sullivan W."/>
            <person name="Andreopoulos W.B."/>
            <person name="Clum A."/>
            <person name="Lindquist E."/>
            <person name="Daum C."/>
            <person name="Ramamoorthy G.K."/>
            <person name="Gryganskyi A."/>
            <person name="Culley D."/>
            <person name="Magnuson J.K."/>
            <person name="James T.Y."/>
            <person name="O'Malley M.A."/>
            <person name="Stajich J.E."/>
            <person name="Spatafora J.W."/>
            <person name="Visel A."/>
            <person name="Grigoriev I.V."/>
        </authorList>
    </citation>
    <scope>NUCLEOTIDE SEQUENCE [LARGE SCALE GENOMIC DNA]</scope>
    <source>
        <strain evidence="3 4">JEL800</strain>
    </source>
</reference>
<evidence type="ECO:0000313" key="3">
    <source>
        <dbReference type="EMBL" id="ORY45854.1"/>
    </source>
</evidence>
<evidence type="ECO:0000256" key="1">
    <source>
        <dbReference type="SAM" id="MobiDB-lite"/>
    </source>
</evidence>
<keyword evidence="4" id="KW-1185">Reference proteome</keyword>
<feature type="region of interest" description="Disordered" evidence="1">
    <location>
        <begin position="912"/>
        <end position="957"/>
    </location>
</feature>
<sequence length="957" mass="110358">MANLQNQLALPHSIFETPFPTKVSKGTHYLASTMHRFHSKAITMNAIRHIDPITQEIKQEFGKVMGGETSIFHAIDNWVIYNQISKHLSRHNIIFVEQVLCYFSEKMLTPKQMETRFPLFDKTDYNWFRKLTTALNRKDTTNRTRLSLTKRTRPNPFATEPTASRICGLGKKHEIVTWNDPETEEQHYGEIMGIERDEGTTTHRLHHYVELTENDYEGNNEYTFAIEHQNRTFIVECNGVTCTQGYLQNGKCILYKRDGFMNVWSNKDQSNKLYELADITNEQPAEDQQQYTSRQIIECKTITSVKDSIPRETNNLQTKHESPLGVTEEEKTTGQNRAAIYFEGPQELITAIGALRARECNTRDAIYSDGSLTFINGKPSLAGSVVAWDGTQKGRRINFGIEGNASSTNAEMYAANAALLGVNGPTDMYIDNMAVIQTFKRLGRSNFNIKRRELFTLSNVYTAAQMCHIAKSITGPIPILHHVKSHTGVPGNEMADSDANDGHMAPLLKMKLEGQSLIQFTLCTNNIMLEGNYRETLTMINKAKTFLAWIEQPAHSHIAEVQNSINFGLTFALLQRGHKQTSYFTSEAHSHYRKWDINAMHRLLPVQSEMRRRHQDAYPNGTCRVCHQEEETNDHLWSCIETEAIRMEIWEKMITLLVKQTEPPKKRKRNENTVERQSNEANNTKIRSWLKNWDGQTRDNRPPQPRDEIGSEADKMTFTHIAGYGLIPNIMYRILEKCGIRKPQTQRMIILTTWKELKMMARERIWKPRCDKTTAWEETNQITATIKARQSNTRQKHEGPRNKPKEGKQKHKTTEIKEGTRCQHCMEPLNTDEPHKHGGSYGQQIRAIDMISSNNMGIRKIPPGIINTLATYMDQYAREEEFCYNPDMITKERGTDQQDAQDWEDANLWWDTDDTDISENDETRHYTQEEGVEEQHQPPPKRIREELATGPSFLSHE</sequence>
<dbReference type="InterPro" id="IPR012337">
    <property type="entry name" value="RNaseH-like_sf"/>
</dbReference>
<evidence type="ECO:0000313" key="4">
    <source>
        <dbReference type="Proteomes" id="UP000193642"/>
    </source>
</evidence>
<dbReference type="OrthoDB" id="2386076at2759"/>
<dbReference type="InterPro" id="IPR036397">
    <property type="entry name" value="RNaseH_sf"/>
</dbReference>
<feature type="compositionally biased region" description="Basic and acidic residues" evidence="1">
    <location>
        <begin position="795"/>
        <end position="816"/>
    </location>
</feature>
<evidence type="ECO:0000259" key="2">
    <source>
        <dbReference type="PROSITE" id="PS50879"/>
    </source>
</evidence>
<dbReference type="InterPro" id="IPR002156">
    <property type="entry name" value="RNaseH_domain"/>
</dbReference>
<dbReference type="GO" id="GO:0004523">
    <property type="term" value="F:RNA-DNA hybrid ribonuclease activity"/>
    <property type="evidence" value="ECO:0007669"/>
    <property type="project" value="InterPro"/>
</dbReference>
<name>A0A1Y2CG88_9FUNG</name>
<organism evidence="3 4">
    <name type="scientific">Rhizoclosmatium globosum</name>
    <dbReference type="NCBI Taxonomy" id="329046"/>
    <lineage>
        <taxon>Eukaryota</taxon>
        <taxon>Fungi</taxon>
        <taxon>Fungi incertae sedis</taxon>
        <taxon>Chytridiomycota</taxon>
        <taxon>Chytridiomycota incertae sedis</taxon>
        <taxon>Chytridiomycetes</taxon>
        <taxon>Chytridiales</taxon>
        <taxon>Chytriomycetaceae</taxon>
        <taxon>Rhizoclosmatium</taxon>
    </lineage>
</organism>
<gene>
    <name evidence="3" type="ORF">BCR33DRAFT_736992</name>
</gene>
<proteinExistence type="predicted"/>
<feature type="compositionally biased region" description="Basic and acidic residues" evidence="1">
    <location>
        <begin position="921"/>
        <end position="947"/>
    </location>
</feature>
<dbReference type="Gene3D" id="3.30.420.10">
    <property type="entry name" value="Ribonuclease H-like superfamily/Ribonuclease H"/>
    <property type="match status" value="1"/>
</dbReference>
<dbReference type="SUPFAM" id="SSF53098">
    <property type="entry name" value="Ribonuclease H-like"/>
    <property type="match status" value="1"/>
</dbReference>
<dbReference type="Proteomes" id="UP000193642">
    <property type="component" value="Unassembled WGS sequence"/>
</dbReference>